<sequence length="243" mass="26226">MPRLSKEPKKVSNVEAPQAALPTLKPYKTSTNKGLTGDQWKTAKAATYQAPPSGLAAALSAALSPVTALNDQPFGGRRGRRAKRRTEAQAQPPATDEEPLGAGGSARNGERRAQADEQPTLGAGGSARRGRRRSSAQEQRPIQLANNQERAKRVRFAPGPLSAPAAGADGHPTQEGRVARPVRYLDSPFSRGKNVTKKDVRELEEWLEGPEYEPSLTKLKVRVGLLPAAPLMRPHATATRQRR</sequence>
<dbReference type="EMBL" id="CM008967">
    <property type="protein sequence ID" value="PNW82069.1"/>
    <property type="molecule type" value="Genomic_DNA"/>
</dbReference>
<dbReference type="AlphaFoldDB" id="A8HVR7"/>
<name>A8HVR7_CHLRE</name>
<dbReference type="Proteomes" id="UP000006906">
    <property type="component" value="Chromosome 6"/>
</dbReference>
<organism evidence="2 3">
    <name type="scientific">Chlamydomonas reinhardtii</name>
    <name type="common">Chlamydomonas smithii</name>
    <dbReference type="NCBI Taxonomy" id="3055"/>
    <lineage>
        <taxon>Eukaryota</taxon>
        <taxon>Viridiplantae</taxon>
        <taxon>Chlorophyta</taxon>
        <taxon>core chlorophytes</taxon>
        <taxon>Chlorophyceae</taxon>
        <taxon>CS clade</taxon>
        <taxon>Chlamydomonadales</taxon>
        <taxon>Chlamydomonadaceae</taxon>
        <taxon>Chlamydomonas</taxon>
    </lineage>
</organism>
<evidence type="ECO:0000313" key="2">
    <source>
        <dbReference type="EMBL" id="PNW82069.1"/>
    </source>
</evidence>
<dbReference type="OrthoDB" id="549688at2759"/>
<dbReference type="KEGG" id="cre:CHLRE_06g272475v5"/>
<reference evidence="2 3" key="1">
    <citation type="journal article" date="2007" name="Science">
        <title>The Chlamydomonas genome reveals the evolution of key animal and plant functions.</title>
        <authorList>
            <person name="Merchant S.S."/>
            <person name="Prochnik S.E."/>
            <person name="Vallon O."/>
            <person name="Harris E.H."/>
            <person name="Karpowicz S.J."/>
            <person name="Witman G.B."/>
            <person name="Terry A."/>
            <person name="Salamov A."/>
            <person name="Fritz-Laylin L.K."/>
            <person name="Marechal-Drouard L."/>
            <person name="Marshall W.F."/>
            <person name="Qu L.H."/>
            <person name="Nelson D.R."/>
            <person name="Sanderfoot A.A."/>
            <person name="Spalding M.H."/>
            <person name="Kapitonov V.V."/>
            <person name="Ren Q."/>
            <person name="Ferris P."/>
            <person name="Lindquist E."/>
            <person name="Shapiro H."/>
            <person name="Lucas S.M."/>
            <person name="Grimwood J."/>
            <person name="Schmutz J."/>
            <person name="Cardol P."/>
            <person name="Cerutti H."/>
            <person name="Chanfreau G."/>
            <person name="Chen C.L."/>
            <person name="Cognat V."/>
            <person name="Croft M.T."/>
            <person name="Dent R."/>
            <person name="Dutcher S."/>
            <person name="Fernandez E."/>
            <person name="Fukuzawa H."/>
            <person name="Gonzalez-Ballester D."/>
            <person name="Gonzalez-Halphen D."/>
            <person name="Hallmann A."/>
            <person name="Hanikenne M."/>
            <person name="Hippler M."/>
            <person name="Inwood W."/>
            <person name="Jabbari K."/>
            <person name="Kalanon M."/>
            <person name="Kuras R."/>
            <person name="Lefebvre P.A."/>
            <person name="Lemaire S.D."/>
            <person name="Lobanov A.V."/>
            <person name="Lohr M."/>
            <person name="Manuell A."/>
            <person name="Meier I."/>
            <person name="Mets L."/>
            <person name="Mittag M."/>
            <person name="Mittelmeier T."/>
            <person name="Moroney J.V."/>
            <person name="Moseley J."/>
            <person name="Napoli C."/>
            <person name="Nedelcu A.M."/>
            <person name="Niyogi K."/>
            <person name="Novoselov S.V."/>
            <person name="Paulsen I.T."/>
            <person name="Pazour G."/>
            <person name="Purton S."/>
            <person name="Ral J.P."/>
            <person name="Riano-Pachon D.M."/>
            <person name="Riekhof W."/>
            <person name="Rymarquis L."/>
            <person name="Schroda M."/>
            <person name="Stern D."/>
            <person name="Umen J."/>
            <person name="Willows R."/>
            <person name="Wilson N."/>
            <person name="Zimmer S.L."/>
            <person name="Allmer J."/>
            <person name="Balk J."/>
            <person name="Bisova K."/>
            <person name="Chen C.J."/>
            <person name="Elias M."/>
            <person name="Gendler K."/>
            <person name="Hauser C."/>
            <person name="Lamb M.R."/>
            <person name="Ledford H."/>
            <person name="Long J.C."/>
            <person name="Minagawa J."/>
            <person name="Page M.D."/>
            <person name="Pan J."/>
            <person name="Pootakham W."/>
            <person name="Roje S."/>
            <person name="Rose A."/>
            <person name="Stahlberg E."/>
            <person name="Terauchi A.M."/>
            <person name="Yang P."/>
            <person name="Ball S."/>
            <person name="Bowler C."/>
            <person name="Dieckmann C.L."/>
            <person name="Gladyshev V.N."/>
            <person name="Green P."/>
            <person name="Jorgensen R."/>
            <person name="Mayfield S."/>
            <person name="Mueller-Roeber B."/>
            <person name="Rajamani S."/>
            <person name="Sayre R.T."/>
            <person name="Brokstein P."/>
            <person name="Dubchak I."/>
            <person name="Goodstein D."/>
            <person name="Hornick L."/>
            <person name="Huang Y.W."/>
            <person name="Jhaveri J."/>
            <person name="Luo Y."/>
            <person name="Martinez D."/>
            <person name="Ngau W.C."/>
            <person name="Otillar B."/>
            <person name="Poliakov A."/>
            <person name="Porter A."/>
            <person name="Szajkowski L."/>
            <person name="Werner G."/>
            <person name="Zhou K."/>
            <person name="Grigoriev I.V."/>
            <person name="Rokhsar D.S."/>
            <person name="Grossman A.R."/>
        </authorList>
    </citation>
    <scope>NUCLEOTIDE SEQUENCE [LARGE SCALE GENOMIC DNA]</scope>
    <source>
        <strain evidence="3">CC-503</strain>
    </source>
</reference>
<feature type="compositionally biased region" description="Low complexity" evidence="1">
    <location>
        <begin position="157"/>
        <end position="170"/>
    </location>
</feature>
<feature type="region of interest" description="Disordered" evidence="1">
    <location>
        <begin position="1"/>
        <end position="37"/>
    </location>
</feature>
<protein>
    <submittedName>
        <fullName evidence="2">Uncharacterized protein</fullName>
    </submittedName>
</protein>
<feature type="region of interest" description="Disordered" evidence="1">
    <location>
        <begin position="65"/>
        <end position="196"/>
    </location>
</feature>
<dbReference type="GeneID" id="5721811"/>
<keyword evidence="3" id="KW-1185">Reference proteome</keyword>
<dbReference type="eggNOG" id="ENOG502SW0K">
    <property type="taxonomic scope" value="Eukaryota"/>
</dbReference>
<dbReference type="PaxDb" id="3055-EDP08180"/>
<evidence type="ECO:0000256" key="1">
    <source>
        <dbReference type="SAM" id="MobiDB-lite"/>
    </source>
</evidence>
<accession>A8HVR7</accession>
<dbReference type="InParanoid" id="A8HVR7"/>
<dbReference type="HOGENOM" id="CLU_1143977_0_0_1"/>
<dbReference type="RefSeq" id="XP_001696203.1">
    <property type="nucleotide sequence ID" value="XM_001696151.2"/>
</dbReference>
<proteinExistence type="predicted"/>
<feature type="compositionally biased region" description="Basic and acidic residues" evidence="1">
    <location>
        <begin position="1"/>
        <end position="12"/>
    </location>
</feature>
<evidence type="ECO:0000313" key="3">
    <source>
        <dbReference type="Proteomes" id="UP000006906"/>
    </source>
</evidence>
<gene>
    <name evidence="2" type="ORF">CHLRE_06g272475v5</name>
</gene>
<dbReference type="Gramene" id="PNW82069">
    <property type="protein sequence ID" value="PNW82069"/>
    <property type="gene ID" value="CHLRE_06g272475v5"/>
</dbReference>
<feature type="compositionally biased region" description="Polar residues" evidence="1">
    <location>
        <begin position="137"/>
        <end position="148"/>
    </location>
</feature>